<accession>A0ABV3QD78</accession>
<evidence type="ECO:0008006" key="5">
    <source>
        <dbReference type="Google" id="ProtNLM"/>
    </source>
</evidence>
<keyword evidence="2" id="KW-0812">Transmembrane</keyword>
<comment type="caution">
    <text evidence="3">The sequence shown here is derived from an EMBL/GenBank/DDBJ whole genome shotgun (WGS) entry which is preliminary data.</text>
</comment>
<name>A0ABV3QD78_9GAMM</name>
<feature type="transmembrane region" description="Helical" evidence="2">
    <location>
        <begin position="21"/>
        <end position="43"/>
    </location>
</feature>
<keyword evidence="2" id="KW-1133">Transmembrane helix</keyword>
<feature type="region of interest" description="Disordered" evidence="1">
    <location>
        <begin position="73"/>
        <end position="119"/>
    </location>
</feature>
<sequence length="245" mass="26049">MSGRRASLERRAPGRHGHRLRWARVATLAAVLLVHLGFLAFLLASPPGWRWAAAEMSAASPDALVVRLLSPRSKPTEPLRPAMPRPPQSVRAAYPASRSRPVAQPTHATAQAAPPTPAAAPRSIDSLIVAAPPSYVAGGGRLSGPGYGRQNVRVPGSSQPVRGVPVFRMADPRMQGIAGVVRFIGHLTGAVDPHCLKLDAESGMTIRERIANHVDADDAQMAATAERYGCPDPLKPGAPMYYLTH</sequence>
<gene>
    <name evidence="3" type="ORF">ABQJ54_08070</name>
</gene>
<proteinExistence type="predicted"/>
<reference evidence="3 4" key="1">
    <citation type="submission" date="2024-06" db="EMBL/GenBank/DDBJ databases">
        <authorList>
            <person name="Woo H."/>
        </authorList>
    </citation>
    <scope>NUCLEOTIDE SEQUENCE [LARGE SCALE GENOMIC DNA]</scope>
    <source>
        <strain evidence="3 4">Si-c</strain>
    </source>
</reference>
<dbReference type="Proteomes" id="UP001556220">
    <property type="component" value="Unassembled WGS sequence"/>
</dbReference>
<dbReference type="EMBL" id="JBFOHK010000002">
    <property type="protein sequence ID" value="MEW9571705.1"/>
    <property type="molecule type" value="Genomic_DNA"/>
</dbReference>
<protein>
    <recommendedName>
        <fullName evidence="5">Energy transducer TonB</fullName>
    </recommendedName>
</protein>
<organism evidence="3 4">
    <name type="scientific">Rhodanobacter lycopersici</name>
    <dbReference type="NCBI Taxonomy" id="3162487"/>
    <lineage>
        <taxon>Bacteria</taxon>
        <taxon>Pseudomonadati</taxon>
        <taxon>Pseudomonadota</taxon>
        <taxon>Gammaproteobacteria</taxon>
        <taxon>Lysobacterales</taxon>
        <taxon>Rhodanobacteraceae</taxon>
        <taxon>Rhodanobacter</taxon>
    </lineage>
</organism>
<evidence type="ECO:0000256" key="2">
    <source>
        <dbReference type="SAM" id="Phobius"/>
    </source>
</evidence>
<evidence type="ECO:0000256" key="1">
    <source>
        <dbReference type="SAM" id="MobiDB-lite"/>
    </source>
</evidence>
<feature type="compositionally biased region" description="Low complexity" evidence="1">
    <location>
        <begin position="103"/>
        <end position="113"/>
    </location>
</feature>
<dbReference type="RefSeq" id="WP_367853783.1">
    <property type="nucleotide sequence ID" value="NZ_JBFOHK010000002.1"/>
</dbReference>
<keyword evidence="4" id="KW-1185">Reference proteome</keyword>
<keyword evidence="2" id="KW-0472">Membrane</keyword>
<evidence type="ECO:0000313" key="3">
    <source>
        <dbReference type="EMBL" id="MEW9571705.1"/>
    </source>
</evidence>
<evidence type="ECO:0000313" key="4">
    <source>
        <dbReference type="Proteomes" id="UP001556220"/>
    </source>
</evidence>